<dbReference type="InterPro" id="IPR043128">
    <property type="entry name" value="Rev_trsase/Diguanyl_cyclase"/>
</dbReference>
<dbReference type="AlphaFoldDB" id="A0A091F696"/>
<feature type="domain" description="Reverse transcriptase" evidence="9">
    <location>
        <begin position="1"/>
        <end position="110"/>
    </location>
</feature>
<evidence type="ECO:0000256" key="8">
    <source>
        <dbReference type="ARBA" id="ARBA00022918"/>
    </source>
</evidence>
<dbReference type="EC" id="3.1.26.4" evidence="2"/>
<feature type="non-terminal residue" evidence="10">
    <location>
        <position position="307"/>
    </location>
</feature>
<dbReference type="SUPFAM" id="SSF56672">
    <property type="entry name" value="DNA/RNA polymerases"/>
    <property type="match status" value="1"/>
</dbReference>
<dbReference type="PROSITE" id="PS50878">
    <property type="entry name" value="RT_POL"/>
    <property type="match status" value="1"/>
</dbReference>
<dbReference type="Pfam" id="PF00078">
    <property type="entry name" value="RVT_1"/>
    <property type="match status" value="1"/>
</dbReference>
<keyword evidence="8" id="KW-0695">RNA-directed DNA polymerase</keyword>
<sequence>DAPRFAFSVPSINRQEPLLRYHWVVLPQGMKNSPTICQWFVAKALSPARQKHPKARILHYMDDLLISAPTRKEMEEARDSVVTEIKRAELEISMSKIQETPLWKYLGWKMMEQSIRPQKIQLRIKVNTLQDLQQLLGEINWIRVTLGIINDEFAPAFDLLKGDCDITSPRTLTPEALKALDRVTEAFQKRQAHRCVDSQPFFLAVLGEKMQLYGLIFQWDASAKDPRLPASRSPKIIFTMMEMLAQIIIRGRSRLLAMAGKDFAIIYFPLKKQYFDWALQNSEELQIALLNYPGTCSIYFPSHKLFQ</sequence>
<keyword evidence="4" id="KW-0548">Nucleotidyltransferase</keyword>
<accession>A0A091F696</accession>
<keyword evidence="5" id="KW-0540">Nuclease</keyword>
<gene>
    <name evidence="10" type="ORF">N302_10731</name>
</gene>
<proteinExistence type="inferred from homology"/>
<evidence type="ECO:0000313" key="11">
    <source>
        <dbReference type="Proteomes" id="UP000052976"/>
    </source>
</evidence>
<protein>
    <recommendedName>
        <fullName evidence="2">ribonuclease H</fullName>
        <ecNumber evidence="2">3.1.26.4</ecNumber>
    </recommendedName>
</protein>
<evidence type="ECO:0000256" key="1">
    <source>
        <dbReference type="ARBA" id="ARBA00010879"/>
    </source>
</evidence>
<dbReference type="GO" id="GO:0035613">
    <property type="term" value="F:RNA stem-loop binding"/>
    <property type="evidence" value="ECO:0007669"/>
    <property type="project" value="TreeGrafter"/>
</dbReference>
<dbReference type="GO" id="GO:0004523">
    <property type="term" value="F:RNA-DNA hybrid ribonuclease activity"/>
    <property type="evidence" value="ECO:0007669"/>
    <property type="project" value="UniProtKB-EC"/>
</dbReference>
<keyword evidence="11" id="KW-1185">Reference proteome</keyword>
<dbReference type="STRING" id="85066.A0A091F696"/>
<organism evidence="10 11">
    <name type="scientific">Corvus brachyrhynchos</name>
    <name type="common">American crow</name>
    <dbReference type="NCBI Taxonomy" id="85066"/>
    <lineage>
        <taxon>Eukaryota</taxon>
        <taxon>Metazoa</taxon>
        <taxon>Chordata</taxon>
        <taxon>Craniata</taxon>
        <taxon>Vertebrata</taxon>
        <taxon>Euteleostomi</taxon>
        <taxon>Archelosauria</taxon>
        <taxon>Archosauria</taxon>
        <taxon>Dinosauria</taxon>
        <taxon>Saurischia</taxon>
        <taxon>Theropoda</taxon>
        <taxon>Coelurosauria</taxon>
        <taxon>Aves</taxon>
        <taxon>Neognathae</taxon>
        <taxon>Neoaves</taxon>
        <taxon>Telluraves</taxon>
        <taxon>Australaves</taxon>
        <taxon>Passeriformes</taxon>
        <taxon>Corvoidea</taxon>
        <taxon>Corvidae</taxon>
        <taxon>Corvus</taxon>
    </lineage>
</organism>
<evidence type="ECO:0000256" key="3">
    <source>
        <dbReference type="ARBA" id="ARBA00022679"/>
    </source>
</evidence>
<name>A0A091F696_CORBR</name>
<dbReference type="PANTHER" id="PTHR41694">
    <property type="entry name" value="ENDOGENOUS RETROVIRUS GROUP K MEMBER POL PROTEIN"/>
    <property type="match status" value="1"/>
</dbReference>
<dbReference type="InterPro" id="IPR010661">
    <property type="entry name" value="RVT_thumb"/>
</dbReference>
<dbReference type="InterPro" id="IPR043502">
    <property type="entry name" value="DNA/RNA_pol_sf"/>
</dbReference>
<evidence type="ECO:0000256" key="5">
    <source>
        <dbReference type="ARBA" id="ARBA00022722"/>
    </source>
</evidence>
<dbReference type="Gene3D" id="3.30.70.270">
    <property type="match status" value="2"/>
</dbReference>
<keyword evidence="7" id="KW-0378">Hydrolase</keyword>
<dbReference type="Proteomes" id="UP000052976">
    <property type="component" value="Unassembled WGS sequence"/>
</dbReference>
<evidence type="ECO:0000259" key="9">
    <source>
        <dbReference type="PROSITE" id="PS50878"/>
    </source>
</evidence>
<keyword evidence="3" id="KW-0808">Transferase</keyword>
<dbReference type="InterPro" id="IPR000477">
    <property type="entry name" value="RT_dom"/>
</dbReference>
<dbReference type="PANTHER" id="PTHR41694:SF3">
    <property type="entry name" value="RNA-DIRECTED DNA POLYMERASE-RELATED"/>
    <property type="match status" value="1"/>
</dbReference>
<feature type="non-terminal residue" evidence="10">
    <location>
        <position position="1"/>
    </location>
</feature>
<dbReference type="Gene3D" id="3.10.10.10">
    <property type="entry name" value="HIV Type 1 Reverse Transcriptase, subunit A, domain 1"/>
    <property type="match status" value="1"/>
</dbReference>
<comment type="similarity">
    <text evidence="1">Belongs to the beta type-B retroviral polymerase family. HERV class-II K(HML-2) pol subfamily.</text>
</comment>
<evidence type="ECO:0000256" key="6">
    <source>
        <dbReference type="ARBA" id="ARBA00022759"/>
    </source>
</evidence>
<evidence type="ECO:0000256" key="4">
    <source>
        <dbReference type="ARBA" id="ARBA00022695"/>
    </source>
</evidence>
<evidence type="ECO:0000256" key="7">
    <source>
        <dbReference type="ARBA" id="ARBA00022801"/>
    </source>
</evidence>
<dbReference type="GO" id="GO:0003964">
    <property type="term" value="F:RNA-directed DNA polymerase activity"/>
    <property type="evidence" value="ECO:0007669"/>
    <property type="project" value="UniProtKB-KW"/>
</dbReference>
<evidence type="ECO:0000313" key="10">
    <source>
        <dbReference type="EMBL" id="KFO64064.1"/>
    </source>
</evidence>
<keyword evidence="6" id="KW-0255">Endonuclease</keyword>
<evidence type="ECO:0000256" key="2">
    <source>
        <dbReference type="ARBA" id="ARBA00012180"/>
    </source>
</evidence>
<dbReference type="EMBL" id="KK719545">
    <property type="protein sequence ID" value="KFO64064.1"/>
    <property type="molecule type" value="Genomic_DNA"/>
</dbReference>
<reference evidence="10 11" key="1">
    <citation type="submission" date="2014-04" db="EMBL/GenBank/DDBJ databases">
        <title>Genome evolution of avian class.</title>
        <authorList>
            <person name="Zhang G."/>
            <person name="Li C."/>
        </authorList>
    </citation>
    <scope>NUCLEOTIDE SEQUENCE [LARGE SCALE GENOMIC DNA]</scope>
    <source>
        <strain evidence="10">BGI_N302</strain>
    </source>
</reference>
<dbReference type="Pfam" id="PF06817">
    <property type="entry name" value="RVT_thumb"/>
    <property type="match status" value="1"/>
</dbReference>